<evidence type="ECO:0008006" key="5">
    <source>
        <dbReference type="Google" id="ProtNLM"/>
    </source>
</evidence>
<dbReference type="Proteomes" id="UP000027456">
    <property type="component" value="Unassembled WGS sequence"/>
</dbReference>
<feature type="region of interest" description="Disordered" evidence="1">
    <location>
        <begin position="100"/>
        <end position="298"/>
    </location>
</feature>
<feature type="signal peptide" evidence="2">
    <location>
        <begin position="1"/>
        <end position="20"/>
    </location>
</feature>
<feature type="compositionally biased region" description="Basic and acidic residues" evidence="1">
    <location>
        <begin position="124"/>
        <end position="136"/>
    </location>
</feature>
<dbReference type="STRING" id="1423351.A0A074SLR3"/>
<keyword evidence="2" id="KW-0732">Signal</keyword>
<sequence>MFKLTRAFVIADAVTSSALCAPVPQDVGKPISTGQSADPYASASTVFGTVSQDPNYQSHPTGLCVVPVLAKDAGLSQGQDRLIVQQAIQLCPDASTIAVSSKNSKRGMKAPNVAPPVPSSSPEPHPDAPHPVRAVDEYPTNVEIPPKPTHESLPGALQPPVARDLPPQPKVAPSSIPQSHTPHPVRSDVKQPPKVEVPPRPSSEPQAGAAQPHVARDLPPQPSLDREPQSSPHPRPDALHPVAVRSESEPHRDPQPLPQPSPQPDVPHPVAARSAPKAEVPAHAQPLPATLPRPSQLI</sequence>
<reference evidence="3 4" key="1">
    <citation type="submission" date="2013-12" db="EMBL/GenBank/DDBJ databases">
        <authorList>
            <person name="Cubeta M."/>
            <person name="Pakala S."/>
            <person name="Fedorova N."/>
            <person name="Thomas E."/>
            <person name="Dean R."/>
            <person name="Jabaji S."/>
            <person name="Neate S."/>
            <person name="Toda T."/>
            <person name="Tavantzis S."/>
            <person name="Vilgalys R."/>
            <person name="Bharathan N."/>
            <person name="Pakala S."/>
            <person name="Losada L.S."/>
            <person name="Zafar N."/>
            <person name="Nierman W."/>
        </authorList>
    </citation>
    <scope>NUCLEOTIDE SEQUENCE [LARGE SCALE GENOMIC DNA]</scope>
    <source>
        <strain evidence="3 4">123E</strain>
    </source>
</reference>
<protein>
    <recommendedName>
        <fullName evidence="5">Transmembrane protein</fullName>
    </recommendedName>
</protein>
<evidence type="ECO:0000313" key="3">
    <source>
        <dbReference type="EMBL" id="KEP51027.1"/>
    </source>
</evidence>
<feature type="compositionally biased region" description="Pro residues" evidence="1">
    <location>
        <begin position="113"/>
        <end position="123"/>
    </location>
</feature>
<comment type="caution">
    <text evidence="3">The sequence shown here is derived from an EMBL/GenBank/DDBJ whole genome shotgun (WGS) entry which is preliminary data.</text>
</comment>
<gene>
    <name evidence="3" type="ORF">V565_068880</name>
</gene>
<evidence type="ECO:0000256" key="2">
    <source>
        <dbReference type="SAM" id="SignalP"/>
    </source>
</evidence>
<dbReference type="EMBL" id="AZST01000199">
    <property type="protein sequence ID" value="KEP51027.1"/>
    <property type="molecule type" value="Genomic_DNA"/>
</dbReference>
<name>A0A074SLR3_9AGAM</name>
<organism evidence="3 4">
    <name type="scientific">Rhizoctonia solani 123E</name>
    <dbReference type="NCBI Taxonomy" id="1423351"/>
    <lineage>
        <taxon>Eukaryota</taxon>
        <taxon>Fungi</taxon>
        <taxon>Dikarya</taxon>
        <taxon>Basidiomycota</taxon>
        <taxon>Agaricomycotina</taxon>
        <taxon>Agaricomycetes</taxon>
        <taxon>Cantharellales</taxon>
        <taxon>Ceratobasidiaceae</taxon>
        <taxon>Rhizoctonia</taxon>
    </lineage>
</organism>
<feature type="compositionally biased region" description="Basic and acidic residues" evidence="1">
    <location>
        <begin position="224"/>
        <end position="238"/>
    </location>
</feature>
<dbReference type="AlphaFoldDB" id="A0A074SLR3"/>
<feature type="compositionally biased region" description="Pro residues" evidence="1">
    <location>
        <begin position="255"/>
        <end position="267"/>
    </location>
</feature>
<dbReference type="OrthoDB" id="3258213at2759"/>
<dbReference type="HOGENOM" id="CLU_046746_0_0_1"/>
<evidence type="ECO:0000313" key="4">
    <source>
        <dbReference type="Proteomes" id="UP000027456"/>
    </source>
</evidence>
<feature type="chain" id="PRO_5001700608" description="Transmembrane protein" evidence="2">
    <location>
        <begin position="21"/>
        <end position="298"/>
    </location>
</feature>
<proteinExistence type="predicted"/>
<keyword evidence="4" id="KW-1185">Reference proteome</keyword>
<evidence type="ECO:0000256" key="1">
    <source>
        <dbReference type="SAM" id="MobiDB-lite"/>
    </source>
</evidence>
<accession>A0A074SLR3</accession>